<reference evidence="2" key="1">
    <citation type="submission" date="2016-06" db="EMBL/GenBank/DDBJ databases">
        <title>Draft Genome sequence of the fungus Inonotus baumii.</title>
        <authorList>
            <person name="Zhu H."/>
            <person name="Lin W."/>
        </authorList>
    </citation>
    <scope>NUCLEOTIDE SEQUENCE</scope>
    <source>
        <strain evidence="2">821</strain>
    </source>
</reference>
<dbReference type="OrthoDB" id="249703at2759"/>
<dbReference type="GO" id="GO:0004364">
    <property type="term" value="F:glutathione transferase activity"/>
    <property type="evidence" value="ECO:0007669"/>
    <property type="project" value="TreeGrafter"/>
</dbReference>
<feature type="domain" description="GST N-terminal" evidence="1">
    <location>
        <begin position="1"/>
        <end position="49"/>
    </location>
</feature>
<proteinExistence type="predicted"/>
<keyword evidence="3" id="KW-1185">Reference proteome</keyword>
<dbReference type="PANTHER" id="PTHR43969">
    <property type="entry name" value="GLUTATHIONE S TRANSFERASE D10, ISOFORM A-RELATED"/>
    <property type="match status" value="1"/>
</dbReference>
<dbReference type="InterPro" id="IPR004045">
    <property type="entry name" value="Glutathione_S-Trfase_N"/>
</dbReference>
<organism evidence="2 3">
    <name type="scientific">Sanghuangporus baumii</name>
    <name type="common">Phellinus baumii</name>
    <dbReference type="NCBI Taxonomy" id="108892"/>
    <lineage>
        <taxon>Eukaryota</taxon>
        <taxon>Fungi</taxon>
        <taxon>Dikarya</taxon>
        <taxon>Basidiomycota</taxon>
        <taxon>Agaricomycotina</taxon>
        <taxon>Agaricomycetes</taxon>
        <taxon>Hymenochaetales</taxon>
        <taxon>Hymenochaetaceae</taxon>
        <taxon>Sanghuangporus</taxon>
    </lineage>
</organism>
<name>A0A9Q5I2Q3_SANBA</name>
<dbReference type="Gene3D" id="1.20.1050.10">
    <property type="match status" value="1"/>
</dbReference>
<evidence type="ECO:0000313" key="2">
    <source>
        <dbReference type="EMBL" id="OCB90598.1"/>
    </source>
</evidence>
<dbReference type="PANTHER" id="PTHR43969:SF9">
    <property type="entry name" value="GLUTATHIONE S TRANSFERASE D10, ISOFORM A-RELATED"/>
    <property type="match status" value="1"/>
</dbReference>
<dbReference type="Pfam" id="PF13409">
    <property type="entry name" value="GST_N_2"/>
    <property type="match status" value="1"/>
</dbReference>
<dbReference type="GO" id="GO:0006749">
    <property type="term" value="P:glutathione metabolic process"/>
    <property type="evidence" value="ECO:0007669"/>
    <property type="project" value="TreeGrafter"/>
</dbReference>
<sequence length="93" mass="10505">MGGENKKLEYLESMHPFGMVPVLIDDDGSKVYESQAMARYIVTKYAPDGGIVPKDLKKNALFEQAMSIESFNFHPYALALAARKFSDLQRDCR</sequence>
<protein>
    <submittedName>
        <fullName evidence="2">Glutathione S-transferase</fullName>
    </submittedName>
</protein>
<accession>A0A9Q5I2Q3</accession>
<dbReference type="AlphaFoldDB" id="A0A9Q5I2Q3"/>
<evidence type="ECO:0000313" key="3">
    <source>
        <dbReference type="Proteomes" id="UP000757232"/>
    </source>
</evidence>
<dbReference type="PROSITE" id="PS50404">
    <property type="entry name" value="GST_NTER"/>
    <property type="match status" value="1"/>
</dbReference>
<dbReference type="Proteomes" id="UP000757232">
    <property type="component" value="Unassembled WGS sequence"/>
</dbReference>
<evidence type="ECO:0000259" key="1">
    <source>
        <dbReference type="PROSITE" id="PS50404"/>
    </source>
</evidence>
<comment type="caution">
    <text evidence="2">The sequence shown here is derived from an EMBL/GenBank/DDBJ whole genome shotgun (WGS) entry which is preliminary data.</text>
</comment>
<dbReference type="Gene3D" id="3.40.30.10">
    <property type="entry name" value="Glutaredoxin"/>
    <property type="match status" value="1"/>
</dbReference>
<gene>
    <name evidence="2" type="ORF">A7U60_g2166</name>
</gene>
<dbReference type="EMBL" id="LNZH02000124">
    <property type="protein sequence ID" value="OCB90598.1"/>
    <property type="molecule type" value="Genomic_DNA"/>
</dbReference>
<dbReference type="SUPFAM" id="SSF52833">
    <property type="entry name" value="Thioredoxin-like"/>
    <property type="match status" value="1"/>
</dbReference>
<dbReference type="InterPro" id="IPR036249">
    <property type="entry name" value="Thioredoxin-like_sf"/>
</dbReference>